<proteinExistence type="predicted"/>
<dbReference type="AlphaFoldDB" id="A0A813HI12"/>
<gene>
    <name evidence="2" type="ORF">PGLA1383_LOCUS52601</name>
</gene>
<feature type="compositionally biased region" description="Basic and acidic residues" evidence="1">
    <location>
        <begin position="25"/>
        <end position="58"/>
    </location>
</feature>
<dbReference type="OrthoDB" id="446031at2759"/>
<feature type="compositionally biased region" description="Low complexity" evidence="1">
    <location>
        <begin position="314"/>
        <end position="329"/>
    </location>
</feature>
<evidence type="ECO:0000313" key="2">
    <source>
        <dbReference type="EMBL" id="CAE8637213.1"/>
    </source>
</evidence>
<dbReference type="EMBL" id="CAJNNV010031649">
    <property type="protein sequence ID" value="CAE8637213.1"/>
    <property type="molecule type" value="Genomic_DNA"/>
</dbReference>
<feature type="region of interest" description="Disordered" evidence="1">
    <location>
        <begin position="312"/>
        <end position="333"/>
    </location>
</feature>
<dbReference type="SUPFAM" id="SSF54928">
    <property type="entry name" value="RNA-binding domain, RBD"/>
    <property type="match status" value="1"/>
</dbReference>
<reference evidence="2" key="1">
    <citation type="submission" date="2021-02" db="EMBL/GenBank/DDBJ databases">
        <authorList>
            <person name="Dougan E. K."/>
            <person name="Rhodes N."/>
            <person name="Thang M."/>
            <person name="Chan C."/>
        </authorList>
    </citation>
    <scope>NUCLEOTIDE SEQUENCE</scope>
</reference>
<evidence type="ECO:0008006" key="4">
    <source>
        <dbReference type="Google" id="ProtNLM"/>
    </source>
</evidence>
<dbReference type="GO" id="GO:0003676">
    <property type="term" value="F:nucleic acid binding"/>
    <property type="evidence" value="ECO:0007669"/>
    <property type="project" value="InterPro"/>
</dbReference>
<evidence type="ECO:0000313" key="3">
    <source>
        <dbReference type="Proteomes" id="UP000654075"/>
    </source>
</evidence>
<organism evidence="2 3">
    <name type="scientific">Polarella glacialis</name>
    <name type="common">Dinoflagellate</name>
    <dbReference type="NCBI Taxonomy" id="89957"/>
    <lineage>
        <taxon>Eukaryota</taxon>
        <taxon>Sar</taxon>
        <taxon>Alveolata</taxon>
        <taxon>Dinophyceae</taxon>
        <taxon>Suessiales</taxon>
        <taxon>Suessiaceae</taxon>
        <taxon>Polarella</taxon>
    </lineage>
</organism>
<comment type="caution">
    <text evidence="2">The sequence shown here is derived from an EMBL/GenBank/DDBJ whole genome shotgun (WGS) entry which is preliminary data.</text>
</comment>
<feature type="region of interest" description="Disordered" evidence="1">
    <location>
        <begin position="24"/>
        <end position="77"/>
    </location>
</feature>
<dbReference type="InterPro" id="IPR035979">
    <property type="entry name" value="RBD_domain_sf"/>
</dbReference>
<protein>
    <recommendedName>
        <fullName evidence="4">Mei2-like C-terminal RNA recognition motif domain-containing protein</fullName>
    </recommendedName>
</protein>
<accession>A0A813HI12</accession>
<evidence type="ECO:0000256" key="1">
    <source>
        <dbReference type="SAM" id="MobiDB-lite"/>
    </source>
</evidence>
<name>A0A813HI12_POLGL</name>
<keyword evidence="3" id="KW-1185">Reference proteome</keyword>
<feature type="non-terminal residue" evidence="2">
    <location>
        <position position="1"/>
    </location>
</feature>
<dbReference type="Proteomes" id="UP000654075">
    <property type="component" value="Unassembled WGS sequence"/>
</dbReference>
<sequence length="502" mass="55197">ERQQVADLEAKLWQSEETGKFLLGRNEELEAKQDRPRSSERVTFSRDREDERYERWSETSDEDLLPTPRPNSRPRLATTSLEDIEDRKCLEAENVELRKRLDALEQVCAVHVRLMHAMEELPLPHVTGGHGMVAVDRRNYTSIKIKRIDRSITMETLLGSLDSLGMRTNYDYVYLPRHPRLSMNLGMAFINFVNHESAKHVVDSFGDPSFAARQSLGRSASTSISKTQGLAENLSHIVASIGLHIFSKPHGPRVFSDGVRVANWMAFVNEHVDLITLCTAREKVQSMAAACEKQFNSRLAASSARITTSANGYASSSSTQLGSSASGSTDSERYDDIQQIWKQSPTNPVRGLPNMRHPASGCPAIEYPAWPMETAAALGPVAGGGYGGEADCRLSSCRLPQSSSEYTGNIQNLMEGGSGRVSMSQGGAWPQTNQRFFQRQVPVWPAPGGVPSAHLGQDCATFSFDMRPQGDGFDELASVGSEASFAPYYHVAALEGATVLLL</sequence>